<keyword evidence="5 9" id="KW-0312">Gluconeogenesis</keyword>
<comment type="pathway">
    <text evidence="9 10">Carbohydrate biosynthesis; gluconeogenesis.</text>
</comment>
<dbReference type="GO" id="GO:0006094">
    <property type="term" value="P:gluconeogenesis"/>
    <property type="evidence" value="ECO:0007669"/>
    <property type="project" value="UniProtKB-UniRule"/>
</dbReference>
<dbReference type="AlphaFoldDB" id="A0A953I1H2"/>
<feature type="binding site" evidence="9">
    <location>
        <begin position="9"/>
        <end position="11"/>
    </location>
    <ligand>
        <name>substrate</name>
    </ligand>
</feature>
<protein>
    <recommendedName>
        <fullName evidence="4 9">Triosephosphate isomerase</fullName>
        <shortName evidence="9">TIM</shortName>
        <shortName evidence="9">TPI</shortName>
        <ecNumber evidence="3 9">5.3.1.1</ecNumber>
    </recommendedName>
    <alternativeName>
        <fullName evidence="9">Triose-phosphate isomerase</fullName>
    </alternativeName>
</protein>
<dbReference type="GO" id="GO:0006096">
    <property type="term" value="P:glycolytic process"/>
    <property type="evidence" value="ECO:0007669"/>
    <property type="project" value="UniProtKB-UniRule"/>
</dbReference>
<keyword evidence="6 9" id="KW-0963">Cytoplasm</keyword>
<dbReference type="GO" id="GO:0005829">
    <property type="term" value="C:cytosol"/>
    <property type="evidence" value="ECO:0007669"/>
    <property type="project" value="TreeGrafter"/>
</dbReference>
<evidence type="ECO:0000256" key="1">
    <source>
        <dbReference type="ARBA" id="ARBA00004680"/>
    </source>
</evidence>
<comment type="catalytic activity">
    <reaction evidence="9 10">
        <text>D-glyceraldehyde 3-phosphate = dihydroxyacetone phosphate</text>
        <dbReference type="Rhea" id="RHEA:18585"/>
        <dbReference type="ChEBI" id="CHEBI:57642"/>
        <dbReference type="ChEBI" id="CHEBI:59776"/>
        <dbReference type="EC" id="5.3.1.1"/>
    </reaction>
</comment>
<dbReference type="PROSITE" id="PS51440">
    <property type="entry name" value="TIM_2"/>
    <property type="match status" value="1"/>
</dbReference>
<evidence type="ECO:0000256" key="7">
    <source>
        <dbReference type="ARBA" id="ARBA00023152"/>
    </source>
</evidence>
<dbReference type="InterPro" id="IPR000652">
    <property type="entry name" value="Triosephosphate_isomerase"/>
</dbReference>
<evidence type="ECO:0000256" key="10">
    <source>
        <dbReference type="RuleBase" id="RU363013"/>
    </source>
</evidence>
<feature type="binding site" evidence="9">
    <location>
        <position position="213"/>
    </location>
    <ligand>
        <name>substrate</name>
    </ligand>
</feature>
<dbReference type="RefSeq" id="WP_273377899.1">
    <property type="nucleotide sequence ID" value="NZ_PIUK01000016.1"/>
</dbReference>
<dbReference type="HAMAP" id="MF_00147_B">
    <property type="entry name" value="TIM_B"/>
    <property type="match status" value="1"/>
</dbReference>
<organism evidence="11 12">
    <name type="scientific">Symbiobacterium thermophilum</name>
    <dbReference type="NCBI Taxonomy" id="2734"/>
    <lineage>
        <taxon>Bacteria</taxon>
        <taxon>Bacillati</taxon>
        <taxon>Bacillota</taxon>
        <taxon>Clostridia</taxon>
        <taxon>Eubacteriales</taxon>
        <taxon>Symbiobacteriaceae</taxon>
        <taxon>Symbiobacterium</taxon>
    </lineage>
</organism>
<dbReference type="EC" id="5.3.1.1" evidence="3 9"/>
<comment type="pathway">
    <text evidence="1 9 10">Carbohydrate degradation; glycolysis; D-glyceraldehyde 3-phosphate from glycerone phosphate: step 1/1.</text>
</comment>
<gene>
    <name evidence="9" type="primary">tpiA</name>
    <name evidence="11" type="ORF">CWE10_03150</name>
</gene>
<evidence type="ECO:0000256" key="2">
    <source>
        <dbReference type="ARBA" id="ARBA00007422"/>
    </source>
</evidence>
<dbReference type="FunFam" id="3.20.20.70:FF:000016">
    <property type="entry name" value="Triosephosphate isomerase"/>
    <property type="match status" value="1"/>
</dbReference>
<dbReference type="InterPro" id="IPR035990">
    <property type="entry name" value="TIM_sf"/>
</dbReference>
<accession>A0A953I1H2</accession>
<comment type="subcellular location">
    <subcellularLocation>
        <location evidence="9 10">Cytoplasm</location>
    </subcellularLocation>
</comment>
<comment type="caution">
    <text evidence="11">The sequence shown here is derived from an EMBL/GenBank/DDBJ whole genome shotgun (WGS) entry which is preliminary data.</text>
</comment>
<comment type="subunit">
    <text evidence="9 10">Homodimer.</text>
</comment>
<dbReference type="PANTHER" id="PTHR21139">
    <property type="entry name" value="TRIOSEPHOSPHATE ISOMERASE"/>
    <property type="match status" value="1"/>
</dbReference>
<proteinExistence type="inferred from homology"/>
<dbReference type="SUPFAM" id="SSF51351">
    <property type="entry name" value="Triosephosphate isomerase (TIM)"/>
    <property type="match status" value="1"/>
</dbReference>
<evidence type="ECO:0000256" key="9">
    <source>
        <dbReference type="HAMAP-Rule" id="MF_00147"/>
    </source>
</evidence>
<dbReference type="GO" id="GO:0004807">
    <property type="term" value="F:triose-phosphate isomerase activity"/>
    <property type="evidence" value="ECO:0007669"/>
    <property type="project" value="UniProtKB-UniRule"/>
</dbReference>
<comment type="function">
    <text evidence="9">Involved in the gluconeogenesis. Catalyzes stereospecifically the conversion of dihydroxyacetone phosphate (DHAP) to D-glyceraldehyde-3-phosphate (G3P).</text>
</comment>
<dbReference type="InterPro" id="IPR013785">
    <property type="entry name" value="Aldolase_TIM"/>
</dbReference>
<evidence type="ECO:0000256" key="6">
    <source>
        <dbReference type="ARBA" id="ARBA00022490"/>
    </source>
</evidence>
<dbReference type="PROSITE" id="PS00171">
    <property type="entry name" value="TIM_1"/>
    <property type="match status" value="1"/>
</dbReference>
<dbReference type="InterPro" id="IPR022896">
    <property type="entry name" value="TrioseP_Isoase_bac/euk"/>
</dbReference>
<feature type="active site" description="Electrophile" evidence="9">
    <location>
        <position position="95"/>
    </location>
</feature>
<feature type="binding site" evidence="9">
    <location>
        <position position="173"/>
    </location>
    <ligand>
        <name>substrate</name>
    </ligand>
</feature>
<evidence type="ECO:0000256" key="8">
    <source>
        <dbReference type="ARBA" id="ARBA00023235"/>
    </source>
</evidence>
<keyword evidence="8 9" id="KW-0413">Isomerase</keyword>
<sequence>MRTPIVAANWKMHKTQPEARQFLADFLPREAGMSGVEIVICPPFTALAAVAGGLTGTRVGLGAQNMSDKPSGAFTGEVSGAMLVDAGCRYVILGHSERRRLFGESDEVVGAKVRAALQHGLIPILCIGETLEEQQAGEADAVNRRQLLAGLEGLTAEQVANLVIAYEPVWAIGTGRNCDPGDAQARIAAVRAVVAEAFGPEAAARVRIQYGGSVKPENMAAYMAQPDIDGALVGGASLDPTSFAAICAAAAEARAR</sequence>
<dbReference type="GO" id="GO:0046166">
    <property type="term" value="P:glyceraldehyde-3-phosphate biosynthetic process"/>
    <property type="evidence" value="ECO:0007669"/>
    <property type="project" value="TreeGrafter"/>
</dbReference>
<dbReference type="InterPro" id="IPR020861">
    <property type="entry name" value="Triosephosphate_isomerase_AS"/>
</dbReference>
<dbReference type="Gene3D" id="3.20.20.70">
    <property type="entry name" value="Aldolase class I"/>
    <property type="match status" value="1"/>
</dbReference>
<dbReference type="NCBIfam" id="TIGR00419">
    <property type="entry name" value="tim"/>
    <property type="match status" value="1"/>
</dbReference>
<dbReference type="EMBL" id="PIUK01000016">
    <property type="protein sequence ID" value="MBY6275202.1"/>
    <property type="molecule type" value="Genomic_DNA"/>
</dbReference>
<dbReference type="Proteomes" id="UP000732377">
    <property type="component" value="Unassembled WGS sequence"/>
</dbReference>
<dbReference type="PANTHER" id="PTHR21139:SF42">
    <property type="entry name" value="TRIOSEPHOSPHATE ISOMERASE"/>
    <property type="match status" value="1"/>
</dbReference>
<evidence type="ECO:0000313" key="11">
    <source>
        <dbReference type="EMBL" id="MBY6275202.1"/>
    </source>
</evidence>
<feature type="binding site" evidence="9">
    <location>
        <begin position="234"/>
        <end position="235"/>
    </location>
    <ligand>
        <name>substrate</name>
    </ligand>
</feature>
<evidence type="ECO:0000313" key="12">
    <source>
        <dbReference type="Proteomes" id="UP000732377"/>
    </source>
</evidence>
<keyword evidence="7 9" id="KW-0324">Glycolysis</keyword>
<evidence type="ECO:0000256" key="5">
    <source>
        <dbReference type="ARBA" id="ARBA00022432"/>
    </source>
</evidence>
<dbReference type="CDD" id="cd00311">
    <property type="entry name" value="TIM"/>
    <property type="match status" value="1"/>
</dbReference>
<name>A0A953I1H2_SYMTR</name>
<evidence type="ECO:0000256" key="3">
    <source>
        <dbReference type="ARBA" id="ARBA00011940"/>
    </source>
</evidence>
<dbReference type="Pfam" id="PF00121">
    <property type="entry name" value="TIM"/>
    <property type="match status" value="1"/>
</dbReference>
<comment type="similarity">
    <text evidence="2 9 10">Belongs to the triosephosphate isomerase family.</text>
</comment>
<feature type="active site" description="Proton acceptor" evidence="9">
    <location>
        <position position="167"/>
    </location>
</feature>
<reference evidence="11" key="1">
    <citation type="submission" date="2017-11" db="EMBL/GenBank/DDBJ databases">
        <title>Three new genomes from thermophilic consortium.</title>
        <authorList>
            <person name="Quaggio R."/>
            <person name="Amgarten D."/>
            <person name="Setubal J.C."/>
        </authorList>
    </citation>
    <scope>NUCLEOTIDE SEQUENCE</scope>
    <source>
        <strain evidence="11">ZCTH01-B2</strain>
    </source>
</reference>
<evidence type="ECO:0000256" key="4">
    <source>
        <dbReference type="ARBA" id="ARBA00019397"/>
    </source>
</evidence>
<dbReference type="GO" id="GO:0019563">
    <property type="term" value="P:glycerol catabolic process"/>
    <property type="evidence" value="ECO:0007669"/>
    <property type="project" value="TreeGrafter"/>
</dbReference>